<comment type="caution">
    <text evidence="1">The sequence shown here is derived from an EMBL/GenBank/DDBJ whole genome shotgun (WGS) entry which is preliminary data.</text>
</comment>
<evidence type="ECO:0000313" key="1">
    <source>
        <dbReference type="EMBL" id="TWW75626.1"/>
    </source>
</evidence>
<accession>A0A5C6P8V6</accession>
<gene>
    <name evidence="1" type="ORF">D4764_13G0002880</name>
</gene>
<dbReference type="AlphaFoldDB" id="A0A5C6P8V6"/>
<dbReference type="Proteomes" id="UP000324091">
    <property type="component" value="Chromosome 13"/>
</dbReference>
<keyword evidence="2" id="KW-1185">Reference proteome</keyword>
<organism evidence="1 2">
    <name type="scientific">Takifugu flavidus</name>
    <name type="common">sansaifugu</name>
    <dbReference type="NCBI Taxonomy" id="433684"/>
    <lineage>
        <taxon>Eukaryota</taxon>
        <taxon>Metazoa</taxon>
        <taxon>Chordata</taxon>
        <taxon>Craniata</taxon>
        <taxon>Vertebrata</taxon>
        <taxon>Euteleostomi</taxon>
        <taxon>Actinopterygii</taxon>
        <taxon>Neopterygii</taxon>
        <taxon>Teleostei</taxon>
        <taxon>Neoteleostei</taxon>
        <taxon>Acanthomorphata</taxon>
        <taxon>Eupercaria</taxon>
        <taxon>Tetraodontiformes</taxon>
        <taxon>Tetradontoidea</taxon>
        <taxon>Tetraodontidae</taxon>
        <taxon>Takifugu</taxon>
    </lineage>
</organism>
<name>A0A5C6P8V6_9TELE</name>
<protein>
    <submittedName>
        <fullName evidence="1">Uncharacterized protein</fullName>
    </submittedName>
</protein>
<reference evidence="1 2" key="1">
    <citation type="submission" date="2019-04" db="EMBL/GenBank/DDBJ databases">
        <title>Chromosome genome assembly for Takifugu flavidus.</title>
        <authorList>
            <person name="Xiao S."/>
        </authorList>
    </citation>
    <scope>NUCLEOTIDE SEQUENCE [LARGE SCALE GENOMIC DNA]</scope>
    <source>
        <strain evidence="1">HTHZ2018</strain>
        <tissue evidence="1">Muscle</tissue>
    </source>
</reference>
<sequence>MSAPVWGLCVVLWQRDVRAGLHQPVEGYIKVSGARKSEAFSLIAP</sequence>
<proteinExistence type="predicted"/>
<dbReference type="EMBL" id="RHFK02000005">
    <property type="protein sequence ID" value="TWW75626.1"/>
    <property type="molecule type" value="Genomic_DNA"/>
</dbReference>
<evidence type="ECO:0000313" key="2">
    <source>
        <dbReference type="Proteomes" id="UP000324091"/>
    </source>
</evidence>